<reference evidence="1 2" key="1">
    <citation type="submission" date="2016-10" db="EMBL/GenBank/DDBJ databases">
        <title>Paenibacillus species isolates.</title>
        <authorList>
            <person name="Beno S.M."/>
        </authorList>
    </citation>
    <scope>NUCLEOTIDE SEQUENCE [LARGE SCALE GENOMIC DNA]</scope>
    <source>
        <strain evidence="1 2">FSL H7-0918</strain>
    </source>
</reference>
<proteinExistence type="predicted"/>
<sequence length="81" mass="8684">MANSAWQCSAQRGNVQLRVARLTQGGSAAQSGKANSASQIIRDNVQPRVIIPAQRHKSSAYVGDYLRDLTSQIVTDCIAAI</sequence>
<evidence type="ECO:0000313" key="1">
    <source>
        <dbReference type="EMBL" id="OME09719.1"/>
    </source>
</evidence>
<name>A0AB36J4Y1_9BACL</name>
<dbReference type="RefSeq" id="WP_076139033.1">
    <property type="nucleotide sequence ID" value="NZ_MPTN01000059.1"/>
</dbReference>
<dbReference type="Proteomes" id="UP000187323">
    <property type="component" value="Unassembled WGS sequence"/>
</dbReference>
<gene>
    <name evidence="1" type="ORF">BSK47_31795</name>
</gene>
<protein>
    <submittedName>
        <fullName evidence="1">Uncharacterized protein</fullName>
    </submittedName>
</protein>
<comment type="caution">
    <text evidence="1">The sequence shown here is derived from an EMBL/GenBank/DDBJ whole genome shotgun (WGS) entry which is preliminary data.</text>
</comment>
<organism evidence="1 2">
    <name type="scientific">Paenibacillus odorifer</name>
    <dbReference type="NCBI Taxonomy" id="189426"/>
    <lineage>
        <taxon>Bacteria</taxon>
        <taxon>Bacillati</taxon>
        <taxon>Bacillota</taxon>
        <taxon>Bacilli</taxon>
        <taxon>Bacillales</taxon>
        <taxon>Paenibacillaceae</taxon>
        <taxon>Paenibacillus</taxon>
    </lineage>
</organism>
<accession>A0AB36J4Y1</accession>
<evidence type="ECO:0000313" key="2">
    <source>
        <dbReference type="Proteomes" id="UP000187323"/>
    </source>
</evidence>
<dbReference type="AlphaFoldDB" id="A0AB36J4Y1"/>
<dbReference type="EMBL" id="MPTO01000058">
    <property type="protein sequence ID" value="OME09719.1"/>
    <property type="molecule type" value="Genomic_DNA"/>
</dbReference>